<dbReference type="Proteomes" id="UP000031121">
    <property type="component" value="Chromosome"/>
</dbReference>
<keyword evidence="2" id="KW-0963">Cytoplasm</keyword>
<dbReference type="HOGENOM" id="CLU_033617_0_1_11"/>
<evidence type="ECO:0000313" key="6">
    <source>
        <dbReference type="Proteomes" id="UP000031121"/>
    </source>
</evidence>
<dbReference type="InterPro" id="IPR027417">
    <property type="entry name" value="P-loop_NTPase"/>
</dbReference>
<dbReference type="STRING" id="1531429.JI75_00980"/>
<reference evidence="5 6" key="2">
    <citation type="journal article" date="2015" name="Genome Announc.">
        <title>Complete Genome Sequence of Coriobacteriaceae Strain 68-1-3, a Novel Mucus-Degrading Isolate from the Swine Intestinal Tract.</title>
        <authorList>
            <person name="Looft T."/>
            <person name="Bayles D.O."/>
            <person name="Alt D.P."/>
            <person name="Stanton T.B."/>
        </authorList>
    </citation>
    <scope>NUCLEOTIDE SEQUENCE [LARGE SCALE GENOMIC DNA]</scope>
    <source>
        <strain evidence="5 6">68-1-3</strain>
    </source>
</reference>
<dbReference type="GO" id="GO:0003924">
    <property type="term" value="F:GTPase activity"/>
    <property type="evidence" value="ECO:0007669"/>
    <property type="project" value="UniProtKB-UniRule"/>
</dbReference>
<dbReference type="RefSeq" id="WP_039688048.1">
    <property type="nucleotide sequence ID" value="NZ_CP009302.1"/>
</dbReference>
<comment type="function">
    <text evidence="2">One of several proteins that assist in the late maturation steps of the functional core of the 30S ribosomal subunit. Helps release RbfA from mature subunits. May play a role in the assembly of ribosomal proteins into the subunit. Circularly permuted GTPase that catalyzes slow GTP hydrolysis, GTPase activity is stimulated by the 30S ribosomal subunit.</text>
</comment>
<dbReference type="Pfam" id="PF03193">
    <property type="entry name" value="RsgA_GTPase"/>
    <property type="match status" value="1"/>
</dbReference>
<dbReference type="HAMAP" id="MF_01820">
    <property type="entry name" value="GTPase_RsgA"/>
    <property type="match status" value="1"/>
</dbReference>
<dbReference type="EC" id="3.6.1.-" evidence="2"/>
<reference evidence="6" key="1">
    <citation type="submission" date="2014-08" db="EMBL/GenBank/DDBJ databases">
        <title>Coriobacteriaceae sp. complete genome.</title>
        <authorList>
            <person name="Looft T."/>
            <person name="Bayles D.O."/>
            <person name="Stanton T.B."/>
        </authorList>
    </citation>
    <scope>NUCLEOTIDE SEQUENCE [LARGE SCALE GENOMIC DNA]</scope>
    <source>
        <strain evidence="6">68-1-3</strain>
    </source>
</reference>
<dbReference type="GO" id="GO:0005525">
    <property type="term" value="F:GTP binding"/>
    <property type="evidence" value="ECO:0007669"/>
    <property type="project" value="UniProtKB-UniRule"/>
</dbReference>
<feature type="binding site" evidence="2">
    <location>
        <position position="260"/>
    </location>
    <ligand>
        <name>Zn(2+)</name>
        <dbReference type="ChEBI" id="CHEBI:29105"/>
    </ligand>
</feature>
<keyword evidence="2" id="KW-0378">Hydrolase</keyword>
<protein>
    <recommendedName>
        <fullName evidence="2">Small ribosomal subunit biogenesis GTPase RsgA</fullName>
        <ecNumber evidence="2">3.6.1.-</ecNumber>
    </recommendedName>
</protein>
<keyword evidence="6" id="KW-1185">Reference proteome</keyword>
<feature type="binding site" evidence="2">
    <location>
        <position position="265"/>
    </location>
    <ligand>
        <name>Zn(2+)</name>
        <dbReference type="ChEBI" id="CHEBI:29105"/>
    </ligand>
</feature>
<keyword evidence="2" id="KW-0547">Nucleotide-binding</keyword>
<accession>A0A0A8B8P8</accession>
<keyword evidence="2" id="KW-0694">RNA-binding</keyword>
<dbReference type="InterPro" id="IPR010914">
    <property type="entry name" value="RsgA_GTPase_dom"/>
</dbReference>
<dbReference type="PROSITE" id="PS50936">
    <property type="entry name" value="ENGC_GTPASE"/>
    <property type="match status" value="1"/>
</dbReference>
<keyword evidence="2" id="KW-0862">Zinc</keyword>
<dbReference type="GO" id="GO:0042274">
    <property type="term" value="P:ribosomal small subunit biogenesis"/>
    <property type="evidence" value="ECO:0007669"/>
    <property type="project" value="UniProtKB-UniRule"/>
</dbReference>
<evidence type="ECO:0000256" key="2">
    <source>
        <dbReference type="HAMAP-Rule" id="MF_01820"/>
    </source>
</evidence>
<dbReference type="GO" id="GO:0005737">
    <property type="term" value="C:cytoplasm"/>
    <property type="evidence" value="ECO:0007669"/>
    <property type="project" value="UniProtKB-SubCell"/>
</dbReference>
<evidence type="ECO:0000259" key="4">
    <source>
        <dbReference type="PROSITE" id="PS50936"/>
    </source>
</evidence>
<comment type="subunit">
    <text evidence="2">Monomer. Associates with 30S ribosomal subunit, binds 16S rRNA.</text>
</comment>
<dbReference type="PANTHER" id="PTHR32120">
    <property type="entry name" value="SMALL RIBOSOMAL SUBUNIT BIOGENESIS GTPASE RSGA"/>
    <property type="match status" value="1"/>
</dbReference>
<comment type="cofactor">
    <cofactor evidence="2">
        <name>Zn(2+)</name>
        <dbReference type="ChEBI" id="CHEBI:29105"/>
    </cofactor>
    <text evidence="2">Binds 1 zinc ion per subunit.</text>
</comment>
<dbReference type="Gene3D" id="3.40.50.300">
    <property type="entry name" value="P-loop containing nucleotide triphosphate hydrolases"/>
    <property type="match status" value="1"/>
</dbReference>
<gene>
    <name evidence="2" type="primary">rsgA</name>
    <name evidence="5" type="ORF">JI75_00980</name>
</gene>
<keyword evidence="2" id="KW-0342">GTP-binding</keyword>
<dbReference type="SUPFAM" id="SSF52540">
    <property type="entry name" value="P-loop containing nucleoside triphosphate hydrolases"/>
    <property type="match status" value="1"/>
</dbReference>
<feature type="binding site" evidence="2">
    <location>
        <begin position="179"/>
        <end position="187"/>
    </location>
    <ligand>
        <name>GTP</name>
        <dbReference type="ChEBI" id="CHEBI:37565"/>
    </ligand>
</feature>
<dbReference type="InterPro" id="IPR004881">
    <property type="entry name" value="Ribosome_biogen_GTPase_RsgA"/>
</dbReference>
<comment type="subcellular location">
    <subcellularLocation>
        <location evidence="2">Cytoplasm</location>
    </subcellularLocation>
</comment>
<evidence type="ECO:0000256" key="1">
    <source>
        <dbReference type="ARBA" id="ARBA00022517"/>
    </source>
</evidence>
<dbReference type="GO" id="GO:0019843">
    <property type="term" value="F:rRNA binding"/>
    <property type="evidence" value="ECO:0007669"/>
    <property type="project" value="UniProtKB-KW"/>
</dbReference>
<dbReference type="CDD" id="cd01854">
    <property type="entry name" value="YjeQ_EngC"/>
    <property type="match status" value="1"/>
</dbReference>
<keyword evidence="2" id="KW-0479">Metal-binding</keyword>
<sequence length="341" mass="37220">MARGRVIKLDRGYPLVKVGQMDPFRCEHSTALVKSERVRSVIGDFVDVALPHGHDNGIILSIEPRSSQFVRRDPAERTSSQVLAANFERVIVVEPAVDLNVKRLERELVLAHEAGVAVSVLLTKADLVSDAAELAAVEQRVRDLAGGSVEVLSMSTERPETVEAVRAWIPEGTLSVLLGKSGVGKSSLVNLLAGKHVMETGSVREGDGKGRHTTVSRAIVPIPGAGDVVDMPGVRGLGLWDADEGIEAAFPDVAAFSSQCRFRDCRHEAEPGCAVRAAVERGELASVRVESYRALKDEVDQMRRKREEARQMRGEKASDQRDSRKGAFRARSRYNRGSARR</sequence>
<feature type="compositionally biased region" description="Basic and acidic residues" evidence="3">
    <location>
        <begin position="300"/>
        <end position="325"/>
    </location>
</feature>
<dbReference type="EMBL" id="CP009302">
    <property type="protein sequence ID" value="AJC11477.1"/>
    <property type="molecule type" value="Genomic_DNA"/>
</dbReference>
<feature type="binding site" evidence="2">
    <location>
        <position position="273"/>
    </location>
    <ligand>
        <name>Zn(2+)</name>
        <dbReference type="ChEBI" id="CHEBI:29105"/>
    </ligand>
</feature>
<dbReference type="KEGG" id="cbac:JI75_00980"/>
<dbReference type="Gene3D" id="1.10.40.50">
    <property type="entry name" value="Probable gtpase engc, domain 3"/>
    <property type="match status" value="1"/>
</dbReference>
<proteinExistence type="inferred from homology"/>
<evidence type="ECO:0000256" key="3">
    <source>
        <dbReference type="SAM" id="MobiDB-lite"/>
    </source>
</evidence>
<feature type="binding site" evidence="2">
    <location>
        <position position="267"/>
    </location>
    <ligand>
        <name>Zn(2+)</name>
        <dbReference type="ChEBI" id="CHEBI:29105"/>
    </ligand>
</feature>
<dbReference type="AlphaFoldDB" id="A0A0A8B8P8"/>
<dbReference type="OrthoDB" id="9809485at2"/>
<dbReference type="PANTHER" id="PTHR32120:SF10">
    <property type="entry name" value="SMALL RIBOSOMAL SUBUNIT BIOGENESIS GTPASE RSGA"/>
    <property type="match status" value="1"/>
</dbReference>
<feature type="domain" description="EngC GTPase" evidence="4">
    <location>
        <begin position="85"/>
        <end position="235"/>
    </location>
</feature>
<keyword evidence="2" id="KW-0699">rRNA-binding</keyword>
<feature type="binding site" evidence="2">
    <location>
        <begin position="123"/>
        <end position="126"/>
    </location>
    <ligand>
        <name>GTP</name>
        <dbReference type="ChEBI" id="CHEBI:37565"/>
    </ligand>
</feature>
<comment type="similarity">
    <text evidence="2">Belongs to the TRAFAC class YlqF/YawG GTPase family. RsgA subfamily.</text>
</comment>
<feature type="compositionally biased region" description="Basic residues" evidence="3">
    <location>
        <begin position="326"/>
        <end position="341"/>
    </location>
</feature>
<name>A0A0A8B8P8_9ACTN</name>
<dbReference type="GO" id="GO:0046872">
    <property type="term" value="F:metal ion binding"/>
    <property type="evidence" value="ECO:0007669"/>
    <property type="project" value="UniProtKB-KW"/>
</dbReference>
<evidence type="ECO:0000313" key="5">
    <source>
        <dbReference type="EMBL" id="AJC11477.1"/>
    </source>
</evidence>
<organism evidence="5 6">
    <name type="scientific">Berryella intestinalis</name>
    <dbReference type="NCBI Taxonomy" id="1531429"/>
    <lineage>
        <taxon>Bacteria</taxon>
        <taxon>Bacillati</taxon>
        <taxon>Actinomycetota</taxon>
        <taxon>Coriobacteriia</taxon>
        <taxon>Eggerthellales</taxon>
        <taxon>Eggerthellaceae</taxon>
        <taxon>Berryella</taxon>
    </lineage>
</organism>
<feature type="region of interest" description="Disordered" evidence="3">
    <location>
        <begin position="300"/>
        <end position="341"/>
    </location>
</feature>
<dbReference type="NCBIfam" id="TIGR00157">
    <property type="entry name" value="ribosome small subunit-dependent GTPase A"/>
    <property type="match status" value="1"/>
</dbReference>
<keyword evidence="1 2" id="KW-0690">Ribosome biogenesis</keyword>